<reference evidence="3" key="1">
    <citation type="submission" date="2010-06" db="EMBL/GenBank/DDBJ databases">
        <authorList>
            <person name="Jiang H."/>
            <person name="Abraham K."/>
            <person name="Ali S."/>
            <person name="Alsbrooks S.L."/>
            <person name="Anim B.N."/>
            <person name="Anosike U.S."/>
            <person name="Attaway T."/>
            <person name="Bandaranaike D.P."/>
            <person name="Battles P.K."/>
            <person name="Bell S.N."/>
            <person name="Bell A.V."/>
            <person name="Beltran B."/>
            <person name="Bickham C."/>
            <person name="Bustamante Y."/>
            <person name="Caleb T."/>
            <person name="Canada A."/>
            <person name="Cardenas V."/>
            <person name="Carter K."/>
            <person name="Chacko J."/>
            <person name="Chandrabose M.N."/>
            <person name="Chavez D."/>
            <person name="Chavez A."/>
            <person name="Chen L."/>
            <person name="Chu H.-S."/>
            <person name="Claassen K.J."/>
            <person name="Cockrell R."/>
            <person name="Collins M."/>
            <person name="Cooper J.A."/>
            <person name="Cree A."/>
            <person name="Curry S.M."/>
            <person name="Da Y."/>
            <person name="Dao M.D."/>
            <person name="Das B."/>
            <person name="Davila M.-L."/>
            <person name="Davy-Carroll L."/>
            <person name="Denson S."/>
            <person name="Dinh H."/>
            <person name="Ebong V.E."/>
            <person name="Edwards J.R."/>
            <person name="Egan A."/>
            <person name="El-Daye J."/>
            <person name="Escobedo L."/>
            <person name="Fernandez S."/>
            <person name="Fernando P.R."/>
            <person name="Flagg N."/>
            <person name="Forbes L.D."/>
            <person name="Fowler R.G."/>
            <person name="Fu Q."/>
            <person name="Gabisi R.A."/>
            <person name="Ganer J."/>
            <person name="Garbino Pronczuk A."/>
            <person name="Garcia R.M."/>
            <person name="Garner T."/>
            <person name="Garrett T.E."/>
            <person name="Gonzalez D.A."/>
            <person name="Hamid H."/>
            <person name="Hawkins E.S."/>
            <person name="Hirani K."/>
            <person name="Hogues M.E."/>
            <person name="Hollins B."/>
            <person name="Hsiao C.-H."/>
            <person name="Jabil R."/>
            <person name="James M.L."/>
            <person name="Jhangiani S.N."/>
            <person name="Johnson B."/>
            <person name="Johnson Q."/>
            <person name="Joshi V."/>
            <person name="Kalu J.B."/>
            <person name="Kam C."/>
            <person name="Kashfia A."/>
            <person name="Keebler J."/>
            <person name="Kisamo H."/>
            <person name="Kovar C.L."/>
            <person name="Lago L.A."/>
            <person name="Lai C.-Y."/>
            <person name="Laidlaw J."/>
            <person name="Lara F."/>
            <person name="Le T.-K."/>
            <person name="Lee S.L."/>
            <person name="Legall F.H."/>
            <person name="Lemon S.J."/>
            <person name="Lewis L.R."/>
            <person name="Li B."/>
            <person name="Liu Y."/>
            <person name="Liu Y.-S."/>
            <person name="Lopez J."/>
            <person name="Lozado R.J."/>
            <person name="Lu J."/>
            <person name="Madu R.C."/>
            <person name="Maheshwari M."/>
            <person name="Maheshwari R."/>
            <person name="Malloy K."/>
            <person name="Martinez E."/>
            <person name="Mathew T."/>
            <person name="Mercado I.C."/>
            <person name="Mercado C."/>
            <person name="Meyer B."/>
            <person name="Montgomery K."/>
            <person name="Morgan M.B."/>
            <person name="Munidasa M."/>
            <person name="Nazareth L.V."/>
            <person name="Nelson J."/>
            <person name="Ng B.M."/>
            <person name="Nguyen N.B."/>
            <person name="Nguyen P.Q."/>
            <person name="Nguyen T."/>
            <person name="Obregon M."/>
            <person name="Okwuonu G.O."/>
            <person name="Onwere C.G."/>
            <person name="Orozco G."/>
            <person name="Parra A."/>
            <person name="Patel S."/>
            <person name="Patil S."/>
            <person name="Perez A."/>
            <person name="Perez Y."/>
            <person name="Pham C."/>
            <person name="Primus E.L."/>
            <person name="Pu L.-L."/>
            <person name="Puazo M."/>
            <person name="Qin X."/>
            <person name="Quiroz J.B."/>
            <person name="Reese J."/>
            <person name="Richards S."/>
            <person name="Rives C.M."/>
            <person name="Robberts R."/>
            <person name="Ruiz S.J."/>
            <person name="Ruiz M.J."/>
            <person name="Santibanez J."/>
            <person name="Schneider B.W."/>
            <person name="Sisson I."/>
            <person name="Smith M."/>
            <person name="Sodergren E."/>
            <person name="Song X.-Z."/>
            <person name="Song B.B."/>
            <person name="Summersgill H."/>
            <person name="Thelus R."/>
            <person name="Thornton R.D."/>
            <person name="Trejos Z.Y."/>
            <person name="Usmani K."/>
            <person name="Vattathil S."/>
            <person name="Villasana D."/>
            <person name="Walker D.L."/>
            <person name="Wang S."/>
            <person name="Wang K."/>
            <person name="White C.S."/>
            <person name="Williams A.C."/>
            <person name="Williamson J."/>
            <person name="Wilson K."/>
            <person name="Woghiren I.O."/>
            <person name="Woodworth J.R."/>
            <person name="Worley K.C."/>
            <person name="Wright R.A."/>
            <person name="Wu W."/>
            <person name="Young L."/>
            <person name="Zhang L."/>
            <person name="Zhang J."/>
            <person name="Zhu Y."/>
            <person name="Muzny D.M."/>
            <person name="Weinstock G."/>
            <person name="Gibbs R.A."/>
        </authorList>
    </citation>
    <scope>NUCLEOTIDE SEQUENCE [LARGE SCALE GENOMIC DNA]</scope>
    <source>
        <strain evidence="3">LSR1</strain>
    </source>
</reference>
<dbReference type="RefSeq" id="XP_029342235.1">
    <property type="nucleotide sequence ID" value="XM_029486375.1"/>
</dbReference>
<reference evidence="2" key="2">
    <citation type="submission" date="2022-06" db="UniProtKB">
        <authorList>
            <consortium name="EnsemblMetazoa"/>
        </authorList>
    </citation>
    <scope>IDENTIFICATION</scope>
</reference>
<dbReference type="AlphaFoldDB" id="A0A8R2NKW8"/>
<dbReference type="EnsemblMetazoa" id="XM_029486375.1">
    <property type="protein sequence ID" value="XP_029342235.1"/>
    <property type="gene ID" value="LOC115033573"/>
</dbReference>
<feature type="domain" description="FAT" evidence="1">
    <location>
        <begin position="1"/>
        <end position="86"/>
    </location>
</feature>
<dbReference type="KEGG" id="api:115033573"/>
<evidence type="ECO:0000313" key="3">
    <source>
        <dbReference type="Proteomes" id="UP000007819"/>
    </source>
</evidence>
<keyword evidence="3" id="KW-1185">Reference proteome</keyword>
<accession>A0A8R2NKW8</accession>
<dbReference type="InterPro" id="IPR014009">
    <property type="entry name" value="PIK_FAT"/>
</dbReference>
<dbReference type="Proteomes" id="UP000007819">
    <property type="component" value="Chromosome A1"/>
</dbReference>
<name>A0A8R2NKW8_ACYPI</name>
<dbReference type="PROSITE" id="PS51189">
    <property type="entry name" value="FAT"/>
    <property type="match status" value="1"/>
</dbReference>
<dbReference type="GeneID" id="115033573"/>
<protein>
    <recommendedName>
        <fullName evidence="1">FAT domain-containing protein</fullName>
    </recommendedName>
</protein>
<organism evidence="2 3">
    <name type="scientific">Acyrthosiphon pisum</name>
    <name type="common">Pea aphid</name>
    <dbReference type="NCBI Taxonomy" id="7029"/>
    <lineage>
        <taxon>Eukaryota</taxon>
        <taxon>Metazoa</taxon>
        <taxon>Ecdysozoa</taxon>
        <taxon>Arthropoda</taxon>
        <taxon>Hexapoda</taxon>
        <taxon>Insecta</taxon>
        <taxon>Pterygota</taxon>
        <taxon>Neoptera</taxon>
        <taxon>Paraneoptera</taxon>
        <taxon>Hemiptera</taxon>
        <taxon>Sternorrhyncha</taxon>
        <taxon>Aphidomorpha</taxon>
        <taxon>Aphidoidea</taxon>
        <taxon>Aphididae</taxon>
        <taxon>Macrosiphini</taxon>
        <taxon>Acyrthosiphon</taxon>
    </lineage>
</organism>
<sequence length="161" mass="18366">MKYGSKKASEFFPIILQFENLSDCSLKETFVSENQNVPEYMFLQWINQILGCLDSPLINVIGPLLIRLCQAYPKAIQLPLNIFMERNVYNNEECETFLKANTKCLGNTSYNQEVAKVDKDLLCACENDKLVTLDGVVAMRDTMKPHAFKRVVCSQPTIKKC</sequence>
<evidence type="ECO:0000259" key="1">
    <source>
        <dbReference type="PROSITE" id="PS51189"/>
    </source>
</evidence>
<dbReference type="OrthoDB" id="10625950at2759"/>
<evidence type="ECO:0000313" key="2">
    <source>
        <dbReference type="EnsemblMetazoa" id="XP_029342235.1"/>
    </source>
</evidence>
<proteinExistence type="predicted"/>